<dbReference type="InterPro" id="IPR007709">
    <property type="entry name" value="N-FG_amidohydro"/>
</dbReference>
<evidence type="ECO:0000313" key="3">
    <source>
        <dbReference type="EMBL" id="SPC14698.1"/>
    </source>
</evidence>
<dbReference type="Proteomes" id="UP000623307">
    <property type="component" value="Chromosome 2"/>
</dbReference>
<dbReference type="GeneID" id="303493147"/>
<reference evidence="1 5" key="2">
    <citation type="submission" date="2018-09" db="EMBL/GenBank/DDBJ databases">
        <title>Complete genome sequence of Cupriavidus oxalaticus T2, a bacterium capable of phenol tolerance and degradation.</title>
        <authorList>
            <person name="Yan J."/>
        </authorList>
    </citation>
    <scope>NUCLEOTIDE SEQUENCE [LARGE SCALE GENOMIC DNA]</scope>
    <source>
        <strain evidence="1 5">T2</strain>
    </source>
</reference>
<reference evidence="3 4" key="1">
    <citation type="submission" date="2018-01" db="EMBL/GenBank/DDBJ databases">
        <authorList>
            <person name="Clerissi C."/>
        </authorList>
    </citation>
    <scope>NUCLEOTIDE SEQUENCE [LARGE SCALE GENOMIC DNA]</scope>
    <source>
        <strain evidence="3">Cupriavidus oxalaticus LMG 2235</strain>
    </source>
</reference>
<evidence type="ECO:0000313" key="2">
    <source>
        <dbReference type="EMBL" id="QRQ93632.1"/>
    </source>
</evidence>
<evidence type="ECO:0000313" key="1">
    <source>
        <dbReference type="EMBL" id="QEZ47642.1"/>
    </source>
</evidence>
<dbReference type="EMBL" id="OGUS01000122">
    <property type="protein sequence ID" value="SPC14698.1"/>
    <property type="molecule type" value="Genomic_DNA"/>
</dbReference>
<dbReference type="EMBL" id="CP032519">
    <property type="protein sequence ID" value="QEZ47642.1"/>
    <property type="molecule type" value="Genomic_DNA"/>
</dbReference>
<name>A0A375G9B7_9BURK</name>
<evidence type="ECO:0000313" key="5">
    <source>
        <dbReference type="Proteomes" id="UP000325743"/>
    </source>
</evidence>
<dbReference type="OrthoDB" id="8716700at2"/>
<accession>A0A375G9B7</accession>
<dbReference type="AlphaFoldDB" id="A0A375G9B7"/>
<organism evidence="1 5">
    <name type="scientific">Cupriavidus oxalaticus</name>
    <dbReference type="NCBI Taxonomy" id="96344"/>
    <lineage>
        <taxon>Bacteria</taxon>
        <taxon>Pseudomonadati</taxon>
        <taxon>Pseudomonadota</taxon>
        <taxon>Betaproteobacteria</taxon>
        <taxon>Burkholderiales</taxon>
        <taxon>Burkholderiaceae</taxon>
        <taxon>Cupriavidus</taxon>
    </lineage>
</organism>
<gene>
    <name evidence="1" type="primary">hutG</name>
    <name evidence="3" type="ORF">CO2235_210011</name>
    <name evidence="1" type="ORF">D2917_26400</name>
    <name evidence="2" type="ORF">JTE92_26600</name>
</gene>
<evidence type="ECO:0000313" key="6">
    <source>
        <dbReference type="Proteomes" id="UP000623307"/>
    </source>
</evidence>
<reference evidence="2 6" key="3">
    <citation type="submission" date="2021-02" db="EMBL/GenBank/DDBJ databases">
        <title>Complete Genome Sequence of Cupriavidus oxalaticus Strain Ox1, a Soil Oxalate-Degrading Species.</title>
        <authorList>
            <person name="Palmieri F."/>
            <person name="Udriet P."/>
            <person name="Deuasquier M."/>
            <person name="Beaudoing E."/>
            <person name="Johnson S.L."/>
            <person name="Davenport K.W."/>
            <person name="Chain P.S."/>
            <person name="Bindschedler S."/>
            <person name="Junier P."/>
        </authorList>
    </citation>
    <scope>NUCLEOTIDE SEQUENCE [LARGE SCALE GENOMIC DNA]</scope>
    <source>
        <strain evidence="2 6">Ox1</strain>
    </source>
</reference>
<dbReference type="Proteomes" id="UP000256862">
    <property type="component" value="Chromosome CO2235"/>
</dbReference>
<protein>
    <submittedName>
        <fullName evidence="3">N-formylglutamate amidohydrolase</fullName>
    </submittedName>
    <submittedName>
        <fullName evidence="1">N-formylglutamate deformylase</fullName>
        <ecNumber evidence="1">3.5.1.68</ecNumber>
    </submittedName>
</protein>
<dbReference type="Proteomes" id="UP000325743">
    <property type="component" value="Chromosome 2"/>
</dbReference>
<dbReference type="InterPro" id="IPR010247">
    <property type="entry name" value="HutG_amidohyd"/>
</dbReference>
<dbReference type="Gene3D" id="3.40.630.40">
    <property type="entry name" value="Zn-dependent exopeptidases"/>
    <property type="match status" value="1"/>
</dbReference>
<dbReference type="EMBL" id="CP069812">
    <property type="protein sequence ID" value="QRQ93632.1"/>
    <property type="molecule type" value="Genomic_DNA"/>
</dbReference>
<dbReference type="GO" id="GO:0050129">
    <property type="term" value="F:N-formylglutamate deformylase activity"/>
    <property type="evidence" value="ECO:0007669"/>
    <property type="project" value="UniProtKB-EC"/>
</dbReference>
<dbReference type="Pfam" id="PF05013">
    <property type="entry name" value="FGase"/>
    <property type="match status" value="1"/>
</dbReference>
<keyword evidence="1" id="KW-0378">Hydrolase</keyword>
<dbReference type="EC" id="3.5.1.68" evidence="1"/>
<sequence>MSFSTDIPAFTLHRGTRPLLVSMPHVGTHVPAAVAQRLTAEARTVPDTDWHLERLYGFARELGASVLVATHSRYVVDLNRPPDNANLYPGQDTTGLCPVDTFDKTALYADGSNGPDDAEIAARREAIWRPYHEALAAELARLKAAHGTVALWDAHSIRSVLPRFFEGRLPDFNLGTANGESCDAGLANQLLEQASAVPGHTAVLNGRFKGGYITRQYGKPQDGVHAVQLELSQCAYMSETYPFAYDEARAAGLQPALQGMLATLLAFVESR</sequence>
<dbReference type="RefSeq" id="WP_063240166.1">
    <property type="nucleotide sequence ID" value="NZ_CP032519.1"/>
</dbReference>
<dbReference type="SUPFAM" id="SSF53187">
    <property type="entry name" value="Zn-dependent exopeptidases"/>
    <property type="match status" value="1"/>
</dbReference>
<proteinExistence type="predicted"/>
<keyword evidence="6" id="KW-1185">Reference proteome</keyword>
<evidence type="ECO:0000313" key="4">
    <source>
        <dbReference type="Proteomes" id="UP000256862"/>
    </source>
</evidence>
<dbReference type="NCBIfam" id="TIGR02017">
    <property type="entry name" value="hutG_amidohyd"/>
    <property type="match status" value="1"/>
</dbReference>